<evidence type="ECO:0000313" key="7">
    <source>
        <dbReference type="Proteomes" id="UP001501323"/>
    </source>
</evidence>
<sequence>MAASPTRDNFQLVVILLFGLIAVLAIVPFAVYRVMSGDLLAAVVDMGILACIIGGVLYAWRGGNVAYAGLAVMLTSTTGGLVVAKMFGLAGLFWMGPILLANFLLVQRRWALAIAVAAIAIILIEGSAFASALEAWMFAATASVTILFAAVFASRTESQRIRLEALAAHDTLTGAKNRLAMEAALRGAVAGRREVDEPCGLAILDLDHFKRINDRHGHEAGDRVLSRFVAIVMSRIRRGDSLFRYGGEEFVLLVPGVDAGALQRVAENVRSAVEQEFSSEHPPVTVSIGATIREPDDDWQSWLGRADAAMYRAKREGRNRVCIAGPGEQRPVKAAPSGKAPAPEDAALS</sequence>
<keyword evidence="4" id="KW-0812">Transmembrane</keyword>
<dbReference type="PROSITE" id="PS50887">
    <property type="entry name" value="GGDEF"/>
    <property type="match status" value="1"/>
</dbReference>
<comment type="catalytic activity">
    <reaction evidence="2">
        <text>2 GTP = 3',3'-c-di-GMP + 2 diphosphate</text>
        <dbReference type="Rhea" id="RHEA:24898"/>
        <dbReference type="ChEBI" id="CHEBI:33019"/>
        <dbReference type="ChEBI" id="CHEBI:37565"/>
        <dbReference type="ChEBI" id="CHEBI:58805"/>
        <dbReference type="EC" id="2.7.7.65"/>
    </reaction>
</comment>
<evidence type="ECO:0000313" key="6">
    <source>
        <dbReference type="EMBL" id="GAA4855684.1"/>
    </source>
</evidence>
<evidence type="ECO:0000256" key="3">
    <source>
        <dbReference type="SAM" id="MobiDB-lite"/>
    </source>
</evidence>
<gene>
    <name evidence="6" type="ORF">GCM10023332_04130</name>
</gene>
<dbReference type="InterPro" id="IPR050469">
    <property type="entry name" value="Diguanylate_Cyclase"/>
</dbReference>
<dbReference type="Pfam" id="PF00990">
    <property type="entry name" value="GGDEF"/>
    <property type="match status" value="1"/>
</dbReference>
<keyword evidence="4" id="KW-0472">Membrane</keyword>
<feature type="transmembrane region" description="Helical" evidence="4">
    <location>
        <begin position="39"/>
        <end position="60"/>
    </location>
</feature>
<evidence type="ECO:0000256" key="1">
    <source>
        <dbReference type="ARBA" id="ARBA00012528"/>
    </source>
</evidence>
<name>A0ABP9DWQ4_9GAMM</name>
<dbReference type="EMBL" id="BAABJY010000001">
    <property type="protein sequence ID" value="GAA4855684.1"/>
    <property type="molecule type" value="Genomic_DNA"/>
</dbReference>
<feature type="transmembrane region" description="Helical" evidence="4">
    <location>
        <begin position="135"/>
        <end position="153"/>
    </location>
</feature>
<dbReference type="InterPro" id="IPR043128">
    <property type="entry name" value="Rev_trsase/Diguanyl_cyclase"/>
</dbReference>
<dbReference type="InterPro" id="IPR029787">
    <property type="entry name" value="Nucleotide_cyclase"/>
</dbReference>
<dbReference type="CDD" id="cd01949">
    <property type="entry name" value="GGDEF"/>
    <property type="match status" value="1"/>
</dbReference>
<feature type="transmembrane region" description="Helical" evidence="4">
    <location>
        <begin position="80"/>
        <end position="103"/>
    </location>
</feature>
<dbReference type="SUPFAM" id="SSF55073">
    <property type="entry name" value="Nucleotide cyclase"/>
    <property type="match status" value="1"/>
</dbReference>
<dbReference type="EC" id="2.7.7.65" evidence="1"/>
<feature type="region of interest" description="Disordered" evidence="3">
    <location>
        <begin position="324"/>
        <end position="349"/>
    </location>
</feature>
<feature type="transmembrane region" description="Helical" evidence="4">
    <location>
        <begin position="12"/>
        <end position="32"/>
    </location>
</feature>
<dbReference type="InterPro" id="IPR000160">
    <property type="entry name" value="GGDEF_dom"/>
</dbReference>
<evidence type="ECO:0000256" key="2">
    <source>
        <dbReference type="ARBA" id="ARBA00034247"/>
    </source>
</evidence>
<feature type="transmembrane region" description="Helical" evidence="4">
    <location>
        <begin position="110"/>
        <end position="129"/>
    </location>
</feature>
<protein>
    <recommendedName>
        <fullName evidence="1">diguanylate cyclase</fullName>
        <ecNumber evidence="1">2.7.7.65</ecNumber>
    </recommendedName>
</protein>
<evidence type="ECO:0000259" key="5">
    <source>
        <dbReference type="PROSITE" id="PS50887"/>
    </source>
</evidence>
<dbReference type="RefSeq" id="WP_345293835.1">
    <property type="nucleotide sequence ID" value="NZ_BAABJY010000001.1"/>
</dbReference>
<dbReference type="NCBIfam" id="TIGR00254">
    <property type="entry name" value="GGDEF"/>
    <property type="match status" value="1"/>
</dbReference>
<dbReference type="PANTHER" id="PTHR45138:SF9">
    <property type="entry name" value="DIGUANYLATE CYCLASE DGCM-RELATED"/>
    <property type="match status" value="1"/>
</dbReference>
<organism evidence="6 7">
    <name type="scientific">Luteimonas vadosa</name>
    <dbReference type="NCBI Taxonomy" id="1165507"/>
    <lineage>
        <taxon>Bacteria</taxon>
        <taxon>Pseudomonadati</taxon>
        <taxon>Pseudomonadota</taxon>
        <taxon>Gammaproteobacteria</taxon>
        <taxon>Lysobacterales</taxon>
        <taxon>Lysobacteraceae</taxon>
        <taxon>Luteimonas</taxon>
    </lineage>
</organism>
<proteinExistence type="predicted"/>
<accession>A0ABP9DWQ4</accession>
<dbReference type="PANTHER" id="PTHR45138">
    <property type="entry name" value="REGULATORY COMPONENTS OF SENSORY TRANSDUCTION SYSTEM"/>
    <property type="match status" value="1"/>
</dbReference>
<keyword evidence="7" id="KW-1185">Reference proteome</keyword>
<reference evidence="7" key="1">
    <citation type="journal article" date="2019" name="Int. J. Syst. Evol. Microbiol.">
        <title>The Global Catalogue of Microorganisms (GCM) 10K type strain sequencing project: providing services to taxonomists for standard genome sequencing and annotation.</title>
        <authorList>
            <consortium name="The Broad Institute Genomics Platform"/>
            <consortium name="The Broad Institute Genome Sequencing Center for Infectious Disease"/>
            <person name="Wu L."/>
            <person name="Ma J."/>
        </authorList>
    </citation>
    <scope>NUCLEOTIDE SEQUENCE [LARGE SCALE GENOMIC DNA]</scope>
    <source>
        <strain evidence="7">JCM 18392</strain>
    </source>
</reference>
<comment type="caution">
    <text evidence="6">The sequence shown here is derived from an EMBL/GenBank/DDBJ whole genome shotgun (WGS) entry which is preliminary data.</text>
</comment>
<evidence type="ECO:0000256" key="4">
    <source>
        <dbReference type="SAM" id="Phobius"/>
    </source>
</evidence>
<keyword evidence="4" id="KW-1133">Transmembrane helix</keyword>
<feature type="domain" description="GGDEF" evidence="5">
    <location>
        <begin position="197"/>
        <end position="326"/>
    </location>
</feature>
<dbReference type="Proteomes" id="UP001501323">
    <property type="component" value="Unassembled WGS sequence"/>
</dbReference>
<dbReference type="Gene3D" id="3.30.70.270">
    <property type="match status" value="1"/>
</dbReference>
<dbReference type="SMART" id="SM00267">
    <property type="entry name" value="GGDEF"/>
    <property type="match status" value="1"/>
</dbReference>